<dbReference type="PROSITE" id="PS51819">
    <property type="entry name" value="VOC"/>
    <property type="match status" value="1"/>
</dbReference>
<comment type="caution">
    <text evidence="2">The sequence shown here is derived from an EMBL/GenBank/DDBJ whole genome shotgun (WGS) entry which is preliminary data.</text>
</comment>
<feature type="domain" description="VOC" evidence="1">
    <location>
        <begin position="4"/>
        <end position="135"/>
    </location>
</feature>
<protein>
    <recommendedName>
        <fullName evidence="1">VOC domain-containing protein</fullName>
    </recommendedName>
</protein>
<accession>A0A9W9ELG9</accession>
<gene>
    <name evidence="2" type="ORF">NUU61_008468</name>
</gene>
<dbReference type="Proteomes" id="UP001141434">
    <property type="component" value="Unassembled WGS sequence"/>
</dbReference>
<dbReference type="InterPro" id="IPR037523">
    <property type="entry name" value="VOC_core"/>
</dbReference>
<dbReference type="PANTHER" id="PTHR39175:SF1">
    <property type="entry name" value="FAMILY PROTEIN, PUTATIVE (AFU_ORTHOLOGUE AFUA_3G15060)-RELATED"/>
    <property type="match status" value="1"/>
</dbReference>
<dbReference type="OrthoDB" id="3340372at2759"/>
<dbReference type="GeneID" id="81398162"/>
<dbReference type="Gene3D" id="3.10.180.10">
    <property type="entry name" value="2,3-Dihydroxybiphenyl 1,2-Dioxygenase, domain 1"/>
    <property type="match status" value="1"/>
</dbReference>
<keyword evidence="3" id="KW-1185">Reference proteome</keyword>
<sequence>MITGIAHINLTVPQDTLDQAEEFYGTTLGLTSTPVPVLQKGTIAWFNIGSSAQQVHITFGPTDPSSSRHPCFKLASRQELEQLKGRVYEHYVRGGGAAPMTADKPGEINSGTQGKEYPERFFVRDYAGNLLEFTT</sequence>
<dbReference type="PANTHER" id="PTHR39175">
    <property type="entry name" value="FAMILY PROTEIN, PUTATIVE (AFU_ORTHOLOGUE AFUA_3G15060)-RELATED"/>
    <property type="match status" value="1"/>
</dbReference>
<evidence type="ECO:0000259" key="1">
    <source>
        <dbReference type="PROSITE" id="PS51819"/>
    </source>
</evidence>
<name>A0A9W9ELG9_9EURO</name>
<dbReference type="SUPFAM" id="SSF54593">
    <property type="entry name" value="Glyoxalase/Bleomycin resistance protein/Dihydroxybiphenyl dioxygenase"/>
    <property type="match status" value="1"/>
</dbReference>
<reference evidence="2" key="2">
    <citation type="journal article" date="2023" name="IMA Fungus">
        <title>Comparative genomic study of the Penicillium genus elucidates a diverse pangenome and 15 lateral gene transfer events.</title>
        <authorList>
            <person name="Petersen C."/>
            <person name="Sorensen T."/>
            <person name="Nielsen M.R."/>
            <person name="Sondergaard T.E."/>
            <person name="Sorensen J.L."/>
            <person name="Fitzpatrick D.A."/>
            <person name="Frisvad J.C."/>
            <person name="Nielsen K.L."/>
        </authorList>
    </citation>
    <scope>NUCLEOTIDE SEQUENCE</scope>
    <source>
        <strain evidence="2">IBT 34128</strain>
    </source>
</reference>
<reference evidence="2" key="1">
    <citation type="submission" date="2022-11" db="EMBL/GenBank/DDBJ databases">
        <authorList>
            <person name="Petersen C."/>
        </authorList>
    </citation>
    <scope>NUCLEOTIDE SEQUENCE</scope>
    <source>
        <strain evidence="2">IBT 34128</strain>
    </source>
</reference>
<organism evidence="2 3">
    <name type="scientific">Penicillium alfredii</name>
    <dbReference type="NCBI Taxonomy" id="1506179"/>
    <lineage>
        <taxon>Eukaryota</taxon>
        <taxon>Fungi</taxon>
        <taxon>Dikarya</taxon>
        <taxon>Ascomycota</taxon>
        <taxon>Pezizomycotina</taxon>
        <taxon>Eurotiomycetes</taxon>
        <taxon>Eurotiomycetidae</taxon>
        <taxon>Eurotiales</taxon>
        <taxon>Aspergillaceae</taxon>
        <taxon>Penicillium</taxon>
    </lineage>
</organism>
<dbReference type="EMBL" id="JAPMSZ010000011">
    <property type="protein sequence ID" value="KAJ5083889.1"/>
    <property type="molecule type" value="Genomic_DNA"/>
</dbReference>
<dbReference type="InterPro" id="IPR029068">
    <property type="entry name" value="Glyas_Bleomycin-R_OHBP_Dase"/>
</dbReference>
<dbReference type="AlphaFoldDB" id="A0A9W9ELG9"/>
<proteinExistence type="predicted"/>
<dbReference type="RefSeq" id="XP_056507286.1">
    <property type="nucleotide sequence ID" value="XM_056658993.1"/>
</dbReference>
<evidence type="ECO:0000313" key="3">
    <source>
        <dbReference type="Proteomes" id="UP001141434"/>
    </source>
</evidence>
<evidence type="ECO:0000313" key="2">
    <source>
        <dbReference type="EMBL" id="KAJ5083889.1"/>
    </source>
</evidence>